<keyword evidence="4" id="KW-1185">Reference proteome</keyword>
<protein>
    <recommendedName>
        <fullName evidence="2">Protein kinase domain-containing protein</fullName>
    </recommendedName>
</protein>
<dbReference type="GO" id="GO:0004672">
    <property type="term" value="F:protein kinase activity"/>
    <property type="evidence" value="ECO:0007669"/>
    <property type="project" value="InterPro"/>
</dbReference>
<dbReference type="Pfam" id="PF00069">
    <property type="entry name" value="Pkinase"/>
    <property type="match status" value="1"/>
</dbReference>
<evidence type="ECO:0000256" key="1">
    <source>
        <dbReference type="SAM" id="MobiDB-lite"/>
    </source>
</evidence>
<dbReference type="PROSITE" id="PS50011">
    <property type="entry name" value="PROTEIN_KINASE_DOM"/>
    <property type="match status" value="1"/>
</dbReference>
<comment type="caution">
    <text evidence="3">The sequence shown here is derived from an EMBL/GenBank/DDBJ whole genome shotgun (WGS) entry which is preliminary data.</text>
</comment>
<evidence type="ECO:0000313" key="3">
    <source>
        <dbReference type="EMBL" id="KAG9193850.1"/>
    </source>
</evidence>
<dbReference type="InterPro" id="IPR011009">
    <property type="entry name" value="Kinase-like_dom_sf"/>
</dbReference>
<dbReference type="Gene3D" id="3.30.200.20">
    <property type="entry name" value="Phosphorylase Kinase, domain 1"/>
    <property type="match status" value="1"/>
</dbReference>
<feature type="compositionally biased region" description="Low complexity" evidence="1">
    <location>
        <begin position="442"/>
        <end position="451"/>
    </location>
</feature>
<dbReference type="Gene3D" id="1.10.510.10">
    <property type="entry name" value="Transferase(Phosphotransferase) domain 1"/>
    <property type="match status" value="1"/>
</dbReference>
<dbReference type="AlphaFoldDB" id="A0AAD4IG45"/>
<sequence>MAQTTTTTTTTTTTNKAHTLHFSYDNDDSCALTALINDVRFHITVDPKTLQKSSEKPLYYEYLDKISALREAEEREEELAEEREAKVPSNKTKKTDRQGSEGKDSGVDVSADNDEDDDEYVPDDGESIPSAPEEAGEDVDQDSASAGLELRNWILASLSPITATSAPPNREPEESTLYEWYHGPTYFYTLHITSGALSPTLVETTPELEAQIEALVPRMKVPKYMQDYKLPWLNANDLSVQSEVSMPPPAHPGQVLHTSSSSSSSGGSNETYFFKPVVSEQPDSVKREINILRKLDKLNVDIKFPRLRGFVAWAKSKTEVMGLLLENIEAPTPLTKLLKASVDEEKRRVWSEKSAAYVKMLHDNDIIWGDAKADNFMVDAHDELWIIDFGGSYTEGWVDPEISETREGDDMGLEKIQRALEDPDRNTVDLGLVDDDEEEVEAQVSEQSSSVKETASTLFVTEKSAGEEVTRSEKRKRAIDEVEGEDGVDGTESTGEEEDERAEKKRKTVQEEDEE</sequence>
<feature type="compositionally biased region" description="Basic and acidic residues" evidence="1">
    <location>
        <begin position="93"/>
        <end position="106"/>
    </location>
</feature>
<organism evidence="3 4">
    <name type="scientific">Alternaria panax</name>
    <dbReference type="NCBI Taxonomy" id="48097"/>
    <lineage>
        <taxon>Eukaryota</taxon>
        <taxon>Fungi</taxon>
        <taxon>Dikarya</taxon>
        <taxon>Ascomycota</taxon>
        <taxon>Pezizomycotina</taxon>
        <taxon>Dothideomycetes</taxon>
        <taxon>Pleosporomycetidae</taxon>
        <taxon>Pleosporales</taxon>
        <taxon>Pleosporineae</taxon>
        <taxon>Pleosporaceae</taxon>
        <taxon>Alternaria</taxon>
        <taxon>Alternaria sect. Panax</taxon>
    </lineage>
</organism>
<dbReference type="EMBL" id="JAANER010000002">
    <property type="protein sequence ID" value="KAG9193850.1"/>
    <property type="molecule type" value="Genomic_DNA"/>
</dbReference>
<feature type="domain" description="Protein kinase" evidence="2">
    <location>
        <begin position="241"/>
        <end position="515"/>
    </location>
</feature>
<dbReference type="Proteomes" id="UP001199106">
    <property type="component" value="Unassembled WGS sequence"/>
</dbReference>
<accession>A0AAD4IG45</accession>
<feature type="compositionally biased region" description="Acidic residues" evidence="1">
    <location>
        <begin position="481"/>
        <end position="500"/>
    </location>
</feature>
<evidence type="ECO:0000259" key="2">
    <source>
        <dbReference type="PROSITE" id="PS50011"/>
    </source>
</evidence>
<feature type="compositionally biased region" description="Acidic residues" evidence="1">
    <location>
        <begin position="111"/>
        <end position="126"/>
    </location>
</feature>
<feature type="region of interest" description="Disordered" evidence="1">
    <location>
        <begin position="442"/>
        <end position="515"/>
    </location>
</feature>
<dbReference type="SUPFAM" id="SSF56112">
    <property type="entry name" value="Protein kinase-like (PK-like)"/>
    <property type="match status" value="1"/>
</dbReference>
<proteinExistence type="predicted"/>
<gene>
    <name evidence="3" type="ORF">G6011_03885</name>
</gene>
<reference evidence="3" key="1">
    <citation type="submission" date="2021-07" db="EMBL/GenBank/DDBJ databases">
        <title>Genome Resource of American Ginseng Black Spot Pathogen Alternaria panax.</title>
        <authorList>
            <person name="Qiu C."/>
            <person name="Wang W."/>
            <person name="Liu Z."/>
        </authorList>
    </citation>
    <scope>NUCLEOTIDE SEQUENCE</scope>
    <source>
        <strain evidence="3">BNCC115425</strain>
    </source>
</reference>
<feature type="region of interest" description="Disordered" evidence="1">
    <location>
        <begin position="243"/>
        <end position="268"/>
    </location>
</feature>
<feature type="region of interest" description="Disordered" evidence="1">
    <location>
        <begin position="74"/>
        <end position="143"/>
    </location>
</feature>
<feature type="compositionally biased region" description="Low complexity" evidence="1">
    <location>
        <begin position="259"/>
        <end position="268"/>
    </location>
</feature>
<dbReference type="InterPro" id="IPR000719">
    <property type="entry name" value="Prot_kinase_dom"/>
</dbReference>
<name>A0AAD4IG45_9PLEO</name>
<dbReference type="GO" id="GO:0005524">
    <property type="term" value="F:ATP binding"/>
    <property type="evidence" value="ECO:0007669"/>
    <property type="project" value="InterPro"/>
</dbReference>
<evidence type="ECO:0000313" key="4">
    <source>
        <dbReference type="Proteomes" id="UP001199106"/>
    </source>
</evidence>